<feature type="compositionally biased region" description="Basic residues" evidence="1">
    <location>
        <begin position="192"/>
        <end position="201"/>
    </location>
</feature>
<gene>
    <name evidence="3" type="ORF">LAWI1_G003947</name>
</gene>
<keyword evidence="2" id="KW-0812">Transmembrane</keyword>
<evidence type="ECO:0000256" key="1">
    <source>
        <dbReference type="SAM" id="MobiDB-lite"/>
    </source>
</evidence>
<dbReference type="PANTHER" id="PTHR39605:SF1">
    <property type="entry name" value="MAJOR FACILITATOR SUPERFAMILY (MFS) PROFILE DOMAIN-CONTAINING PROTEIN"/>
    <property type="match status" value="1"/>
</dbReference>
<feature type="region of interest" description="Disordered" evidence="1">
    <location>
        <begin position="172"/>
        <end position="201"/>
    </location>
</feature>
<comment type="caution">
    <text evidence="3">The sequence shown here is derived from an EMBL/GenBank/DDBJ whole genome shotgun (WGS) entry which is preliminary data.</text>
</comment>
<evidence type="ECO:0000313" key="4">
    <source>
        <dbReference type="Proteomes" id="UP000315522"/>
    </source>
</evidence>
<evidence type="ECO:0000256" key="2">
    <source>
        <dbReference type="SAM" id="Phobius"/>
    </source>
</evidence>
<feature type="transmembrane region" description="Helical" evidence="2">
    <location>
        <begin position="143"/>
        <end position="163"/>
    </location>
</feature>
<keyword evidence="4" id="KW-1185">Reference proteome</keyword>
<feature type="transmembrane region" description="Helical" evidence="2">
    <location>
        <begin position="12"/>
        <end position="34"/>
    </location>
</feature>
<dbReference type="PANTHER" id="PTHR39605">
    <property type="entry name" value="MAJOR FACILITATOR SUPERFAMILY (MFS) PROFILE DOMAIN-CONTAINING PROTEIN"/>
    <property type="match status" value="1"/>
</dbReference>
<sequence length="201" mass="21337">MDVYYAYTYGTAGWLTLQAAPLIITPTIIITLLSPDVREPTVLEEYFSRSLGMTLFTLGIMIILLTGSVPLTSSFSDSSLIYPLSSIPLLTTLVATSAAVTTSEADPKAPYAVPTLTISLLYHSASAFFLYARYNTSGQSSFALGAIAYAALASVGLWCVLFASSGGRISRKTGADKRTSGFPFGNKESASAKKKQMGKAI</sequence>
<keyword evidence="2" id="KW-0472">Membrane</keyword>
<feature type="transmembrane region" description="Helical" evidence="2">
    <location>
        <begin position="112"/>
        <end position="131"/>
    </location>
</feature>
<evidence type="ECO:0000313" key="3">
    <source>
        <dbReference type="EMBL" id="TVY88403.1"/>
    </source>
</evidence>
<accession>A0A559M622</accession>
<reference evidence="3 4" key="1">
    <citation type="submission" date="2018-05" db="EMBL/GenBank/DDBJ databases">
        <title>Genome sequencing and assembly of the regulated plant pathogen Lachnellula willkommii and related sister species for the development of diagnostic species identification markers.</title>
        <authorList>
            <person name="Giroux E."/>
            <person name="Bilodeau G."/>
        </authorList>
    </citation>
    <scope>NUCLEOTIDE SEQUENCE [LARGE SCALE GENOMIC DNA]</scope>
    <source>
        <strain evidence="3 4">CBS 172.35</strain>
    </source>
</reference>
<proteinExistence type="predicted"/>
<organism evidence="3 4">
    <name type="scientific">Lachnellula willkommii</name>
    <dbReference type="NCBI Taxonomy" id="215461"/>
    <lineage>
        <taxon>Eukaryota</taxon>
        <taxon>Fungi</taxon>
        <taxon>Dikarya</taxon>
        <taxon>Ascomycota</taxon>
        <taxon>Pezizomycotina</taxon>
        <taxon>Leotiomycetes</taxon>
        <taxon>Helotiales</taxon>
        <taxon>Lachnaceae</taxon>
        <taxon>Lachnellula</taxon>
    </lineage>
</organism>
<name>A0A559M622_9HELO</name>
<keyword evidence="2" id="KW-1133">Transmembrane helix</keyword>
<feature type="transmembrane region" description="Helical" evidence="2">
    <location>
        <begin position="46"/>
        <end position="68"/>
    </location>
</feature>
<protein>
    <submittedName>
        <fullName evidence="3">Uncharacterized protein</fullName>
    </submittedName>
</protein>
<dbReference type="Proteomes" id="UP000315522">
    <property type="component" value="Unassembled WGS sequence"/>
</dbReference>
<dbReference type="EMBL" id="QGML01001748">
    <property type="protein sequence ID" value="TVY88403.1"/>
    <property type="molecule type" value="Genomic_DNA"/>
</dbReference>
<feature type="transmembrane region" description="Helical" evidence="2">
    <location>
        <begin position="80"/>
        <end position="100"/>
    </location>
</feature>
<dbReference type="AlphaFoldDB" id="A0A559M622"/>